<accession>A0AAI8YXB8</accession>
<keyword evidence="1" id="KW-0175">Coiled coil</keyword>
<feature type="compositionally biased region" description="Basic and acidic residues" evidence="2">
    <location>
        <begin position="1"/>
        <end position="20"/>
    </location>
</feature>
<organism evidence="3 4">
    <name type="scientific">Lecanosticta acicola</name>
    <dbReference type="NCBI Taxonomy" id="111012"/>
    <lineage>
        <taxon>Eukaryota</taxon>
        <taxon>Fungi</taxon>
        <taxon>Dikarya</taxon>
        <taxon>Ascomycota</taxon>
        <taxon>Pezizomycotina</taxon>
        <taxon>Dothideomycetes</taxon>
        <taxon>Dothideomycetidae</taxon>
        <taxon>Mycosphaerellales</taxon>
        <taxon>Mycosphaerellaceae</taxon>
        <taxon>Lecanosticta</taxon>
    </lineage>
</organism>
<feature type="compositionally biased region" description="Low complexity" evidence="2">
    <location>
        <begin position="229"/>
        <end position="240"/>
    </location>
</feature>
<feature type="coiled-coil region" evidence="1">
    <location>
        <begin position="320"/>
        <end position="366"/>
    </location>
</feature>
<sequence>MSEDYKKAQDRLAQEAKDPSQNEIQTGGTQSSMLKERPRKREMRAPEFCDCGEHSRTYPTQAGRSGFRIRLAPLAARKDPQHTARSVDASNSKDKVATPQATHCGRCKKLKVPKSRRPAFLKKWHQDNSRSSEDNDGDDEEVPPRPVPDMNDQAQDGVHGNEEIAADGSTIEGRSRVDEPQPSMESSATAIAFQSSGEVPGTTAIEATQVTITPSSAASPQTETTNEQASAAAPSAPPESLSTGVSSPQAIAYSSEDPAISLEGGAQISEREDMSKRPAEEPVEDRPAKHQRIDIDLTGDDVAMVKTEHKAEGKGKNMLKTQEINDKEELEARLQDIRMRKEELQLKREEAEVQRQLRELEKRAGRPTRESGGIIKIED</sequence>
<feature type="compositionally biased region" description="Basic and acidic residues" evidence="2">
    <location>
        <begin position="124"/>
        <end position="133"/>
    </location>
</feature>
<feature type="compositionally biased region" description="Basic and acidic residues" evidence="2">
    <location>
        <begin position="43"/>
        <end position="56"/>
    </location>
</feature>
<reference evidence="3" key="1">
    <citation type="submission" date="2023-11" db="EMBL/GenBank/DDBJ databases">
        <authorList>
            <person name="Alioto T."/>
            <person name="Alioto T."/>
            <person name="Gomez Garrido J."/>
        </authorList>
    </citation>
    <scope>NUCLEOTIDE SEQUENCE</scope>
</reference>
<feature type="compositionally biased region" description="Polar residues" evidence="2">
    <location>
        <begin position="205"/>
        <end position="228"/>
    </location>
</feature>
<gene>
    <name evidence="3" type="ORF">LECACI_7A003707</name>
</gene>
<proteinExistence type="predicted"/>
<protein>
    <submittedName>
        <fullName evidence="3">Uncharacterized protein</fullName>
    </submittedName>
</protein>
<keyword evidence="4" id="KW-1185">Reference proteome</keyword>
<comment type="caution">
    <text evidence="3">The sequence shown here is derived from an EMBL/GenBank/DDBJ whole genome shotgun (WGS) entry which is preliminary data.</text>
</comment>
<evidence type="ECO:0000256" key="1">
    <source>
        <dbReference type="SAM" id="Coils"/>
    </source>
</evidence>
<dbReference type="EMBL" id="CAVMBE010000018">
    <property type="protein sequence ID" value="CAK3977611.1"/>
    <property type="molecule type" value="Genomic_DNA"/>
</dbReference>
<dbReference type="Proteomes" id="UP001296104">
    <property type="component" value="Unassembled WGS sequence"/>
</dbReference>
<evidence type="ECO:0000313" key="4">
    <source>
        <dbReference type="Proteomes" id="UP001296104"/>
    </source>
</evidence>
<feature type="compositionally biased region" description="Basic and acidic residues" evidence="2">
    <location>
        <begin position="269"/>
        <end position="294"/>
    </location>
</feature>
<name>A0AAI8YXB8_9PEZI</name>
<dbReference type="AlphaFoldDB" id="A0AAI8YXB8"/>
<feature type="compositionally biased region" description="Basic residues" evidence="2">
    <location>
        <begin position="105"/>
        <end position="123"/>
    </location>
</feature>
<feature type="compositionally biased region" description="Polar residues" evidence="2">
    <location>
        <begin position="21"/>
        <end position="33"/>
    </location>
</feature>
<feature type="compositionally biased region" description="Polar residues" evidence="2">
    <location>
        <begin position="183"/>
        <end position="197"/>
    </location>
</feature>
<evidence type="ECO:0000256" key="2">
    <source>
        <dbReference type="SAM" id="MobiDB-lite"/>
    </source>
</evidence>
<evidence type="ECO:0000313" key="3">
    <source>
        <dbReference type="EMBL" id="CAK3977611.1"/>
    </source>
</evidence>
<feature type="region of interest" description="Disordered" evidence="2">
    <location>
        <begin position="1"/>
        <end position="294"/>
    </location>
</feature>